<dbReference type="RefSeq" id="WP_269923185.1">
    <property type="nucleotide sequence ID" value="NZ_JAMKBI010000016.1"/>
</dbReference>
<feature type="transmembrane region" description="Helical" evidence="1">
    <location>
        <begin position="150"/>
        <end position="171"/>
    </location>
</feature>
<feature type="transmembrane region" description="Helical" evidence="1">
    <location>
        <begin position="65"/>
        <end position="81"/>
    </location>
</feature>
<gene>
    <name evidence="2" type="ORF">M9R61_17510</name>
</gene>
<dbReference type="EMBL" id="JAMKBI010000016">
    <property type="protein sequence ID" value="MCZ8535106.1"/>
    <property type="molecule type" value="Genomic_DNA"/>
</dbReference>
<evidence type="ECO:0000313" key="3">
    <source>
        <dbReference type="Proteomes" id="UP001152172"/>
    </source>
</evidence>
<feature type="transmembrane region" description="Helical" evidence="1">
    <location>
        <begin position="38"/>
        <end position="59"/>
    </location>
</feature>
<evidence type="ECO:0000256" key="1">
    <source>
        <dbReference type="SAM" id="Phobius"/>
    </source>
</evidence>
<keyword evidence="3" id="KW-1185">Reference proteome</keyword>
<protein>
    <submittedName>
        <fullName evidence="2">Zinc transporter family protein</fullName>
    </submittedName>
</protein>
<keyword evidence="1" id="KW-0812">Transmembrane</keyword>
<dbReference type="AlphaFoldDB" id="A0A9X3LBX0"/>
<evidence type="ECO:0000313" key="2">
    <source>
        <dbReference type="EMBL" id="MCZ8535106.1"/>
    </source>
</evidence>
<proteinExistence type="predicted"/>
<keyword evidence="1" id="KW-1133">Transmembrane helix</keyword>
<feature type="transmembrane region" description="Helical" evidence="1">
    <location>
        <begin position="208"/>
        <end position="230"/>
    </location>
</feature>
<keyword evidence="1" id="KW-0472">Membrane</keyword>
<reference evidence="2" key="1">
    <citation type="submission" date="2022-05" db="EMBL/GenBank/DDBJ databases">
        <authorList>
            <person name="Colautti A."/>
            <person name="Iacumin L."/>
        </authorList>
    </citation>
    <scope>NUCLEOTIDE SEQUENCE</scope>
    <source>
        <strain evidence="2">DSM 30747</strain>
    </source>
</reference>
<dbReference type="Proteomes" id="UP001152172">
    <property type="component" value="Unassembled WGS sequence"/>
</dbReference>
<name>A0A9X3LBX0_9BACI</name>
<feature type="transmembrane region" description="Helical" evidence="1">
    <location>
        <begin position="183"/>
        <end position="202"/>
    </location>
</feature>
<feature type="transmembrane region" description="Helical" evidence="1">
    <location>
        <begin position="6"/>
        <end position="26"/>
    </location>
</feature>
<accession>A0A9X3LBX0</accession>
<feature type="transmembrane region" description="Helical" evidence="1">
    <location>
        <begin position="93"/>
        <end position="116"/>
    </location>
</feature>
<sequence length="231" mass="24749">MINLSALVLGGLLFLSVAVGAVIAGIVSKIFQHSNEGLALLCGGFLIGLLTLDIIPSALNSYKTPGIALGILLGYMLLLLVNKSLHSSIRPSAYLLTIALLIHTIPLSLTIGSLLGDSLFNHSLTMSTILHHIPEGFVLTSIFLSQGQKLIGLFLCFIGLSFCFSLFIWIGNHIHLGIKAQSVLLGVSIGLIAVTSIKEFILQNVRALSIRTSTTFVTMGFVISFVFHMVF</sequence>
<organism evidence="2 3">
    <name type="scientific">Psychrobacillus psychrodurans</name>
    <dbReference type="NCBI Taxonomy" id="126157"/>
    <lineage>
        <taxon>Bacteria</taxon>
        <taxon>Bacillati</taxon>
        <taxon>Bacillota</taxon>
        <taxon>Bacilli</taxon>
        <taxon>Bacillales</taxon>
        <taxon>Bacillaceae</taxon>
        <taxon>Psychrobacillus</taxon>
    </lineage>
</organism>
<comment type="caution">
    <text evidence="2">The sequence shown here is derived from an EMBL/GenBank/DDBJ whole genome shotgun (WGS) entry which is preliminary data.</text>
</comment>